<dbReference type="GO" id="GO:0009279">
    <property type="term" value="C:cell outer membrane"/>
    <property type="evidence" value="ECO:0007669"/>
    <property type="project" value="UniProtKB-SubCell"/>
</dbReference>
<evidence type="ECO:0000256" key="1">
    <source>
        <dbReference type="ARBA" id="ARBA00004571"/>
    </source>
</evidence>
<dbReference type="InterPro" id="IPR039426">
    <property type="entry name" value="TonB-dep_rcpt-like"/>
</dbReference>
<feature type="signal peptide" evidence="11">
    <location>
        <begin position="1"/>
        <end position="44"/>
    </location>
</feature>
<comment type="subcellular location">
    <subcellularLocation>
        <location evidence="1 8">Cell outer membrane</location>
        <topology evidence="1 8">Multi-pass membrane protein</topology>
    </subcellularLocation>
</comment>
<feature type="region of interest" description="Disordered" evidence="10">
    <location>
        <begin position="581"/>
        <end position="600"/>
    </location>
</feature>
<feature type="region of interest" description="Disordered" evidence="10">
    <location>
        <begin position="297"/>
        <end position="322"/>
    </location>
</feature>
<dbReference type="OrthoDB" id="9795928at2"/>
<evidence type="ECO:0000256" key="6">
    <source>
        <dbReference type="ARBA" id="ARBA00023136"/>
    </source>
</evidence>
<dbReference type="Gene3D" id="2.170.130.10">
    <property type="entry name" value="TonB-dependent receptor, plug domain"/>
    <property type="match status" value="1"/>
</dbReference>
<keyword evidence="4 8" id="KW-0812">Transmembrane</keyword>
<sequence>MPVVQATLARSQKPIKTSIKPLSLMVSSLLAGVVVTGFSSNALAQDQVATTATESTTEAAQHQHQDTEVIVITSSPLARTALESAQPISVMAGDELRENQAHTLGDTLMHEPGINATHFAGVASSPIIRGLDGPRVKIAQNGLDSADVSRGSPDHAVTTETSVAEQVEIFRGPATLLYGSGAIGGVVNVVDQRIAQDFVGGSRGFYGVNLNTASNLRDATVGFNADHKNTVWHADAFIRRSDDYDVPSFTNDEGENLTRINNTFVDAEGVNLGVSYLFDQGYFGVSYGRLEQQYGIPGHDHAHEDDHADEHADEHEHEHEHEAEVHAEVGPFADLWQNRIQVHGGWLTPSLQGIEKVELRYGFTDYQHQEIEDQLPSTTFTNEQHELRLTANHEPLAGWQGAFGYHYFDQQQSAFGAEAYTPASTTERHGLFWLLEREINQVTWQTGVRYEDGSVNEYSFQPVSASLGLTYQLQPGVQLSANLSHAQRAPSANELFANGQHLATRTYELGLTYQLDAVSEHHLHIEPATKAPRKEQSNNIDLGLHLNLANFHLDWTMFYNRIDDYVFNAYSGFVSSDIAHHHEHDEHAEQPGEAHDHDHGGALPIVAYQQRDVELYGYELSSRWEVTEQVEFTAFSDYIRGRARDGGDNLPRIPAQRLGAEGRYQADQWEAKLGYTWYNSQTRITAYETTTPSYGLLNAQLNLFPVALQQHGITLYLKAENLTDELGFVHSSYLKDDAPIRGRNFSIGIRGEF</sequence>
<evidence type="ECO:0000256" key="5">
    <source>
        <dbReference type="ARBA" id="ARBA00023077"/>
    </source>
</evidence>
<dbReference type="InterPro" id="IPR012910">
    <property type="entry name" value="Plug_dom"/>
</dbReference>
<evidence type="ECO:0000256" key="7">
    <source>
        <dbReference type="ARBA" id="ARBA00023237"/>
    </source>
</evidence>
<keyword evidence="15" id="KW-1185">Reference proteome</keyword>
<dbReference type="SUPFAM" id="SSF56935">
    <property type="entry name" value="Porins"/>
    <property type="match status" value="1"/>
</dbReference>
<dbReference type="PANTHER" id="PTHR30069">
    <property type="entry name" value="TONB-DEPENDENT OUTER MEMBRANE RECEPTOR"/>
    <property type="match status" value="1"/>
</dbReference>
<reference evidence="14 15" key="1">
    <citation type="submission" date="2018-05" db="EMBL/GenBank/DDBJ databases">
        <title>Freshwater and sediment microbial communities from various areas in North America, analyzing microbe dynamics in response to fracking.</title>
        <authorList>
            <person name="Lamendella R."/>
        </authorList>
    </citation>
    <scope>NUCLEOTIDE SEQUENCE [LARGE SCALE GENOMIC DNA]</scope>
    <source>
        <strain evidence="14 15">125B1</strain>
    </source>
</reference>
<dbReference type="GO" id="GO:0044718">
    <property type="term" value="P:siderophore transmembrane transport"/>
    <property type="evidence" value="ECO:0007669"/>
    <property type="project" value="TreeGrafter"/>
</dbReference>
<feature type="domain" description="TonB-dependent receptor-like beta-barrel" evidence="12">
    <location>
        <begin position="280"/>
        <end position="722"/>
    </location>
</feature>
<proteinExistence type="inferred from homology"/>
<evidence type="ECO:0000256" key="8">
    <source>
        <dbReference type="PROSITE-ProRule" id="PRU01360"/>
    </source>
</evidence>
<dbReference type="Gene3D" id="2.40.170.20">
    <property type="entry name" value="TonB-dependent receptor, beta-barrel domain"/>
    <property type="match status" value="1"/>
</dbReference>
<dbReference type="Pfam" id="PF07715">
    <property type="entry name" value="Plug"/>
    <property type="match status" value="1"/>
</dbReference>
<comment type="caution">
    <text evidence="14">The sequence shown here is derived from an EMBL/GenBank/DDBJ whole genome shotgun (WGS) entry which is preliminary data.</text>
</comment>
<feature type="chain" id="PRO_5016433484" evidence="11">
    <location>
        <begin position="45"/>
        <end position="753"/>
    </location>
</feature>
<evidence type="ECO:0000256" key="10">
    <source>
        <dbReference type="SAM" id="MobiDB-lite"/>
    </source>
</evidence>
<dbReference type="AlphaFoldDB" id="A0A317QBP7"/>
<keyword evidence="11" id="KW-0732">Signal</keyword>
<evidence type="ECO:0000256" key="11">
    <source>
        <dbReference type="SAM" id="SignalP"/>
    </source>
</evidence>
<protein>
    <submittedName>
        <fullName evidence="14">Iron complex outermembrane receptor protein</fullName>
    </submittedName>
</protein>
<keyword evidence="6 8" id="KW-0472">Membrane</keyword>
<dbReference type="EMBL" id="QGTT01000001">
    <property type="protein sequence ID" value="PWW16120.1"/>
    <property type="molecule type" value="Genomic_DNA"/>
</dbReference>
<keyword evidence="14" id="KW-0675">Receptor</keyword>
<dbReference type="InterPro" id="IPR037066">
    <property type="entry name" value="Plug_dom_sf"/>
</dbReference>
<evidence type="ECO:0000256" key="3">
    <source>
        <dbReference type="ARBA" id="ARBA00022452"/>
    </source>
</evidence>
<keyword evidence="7 8" id="KW-0998">Cell outer membrane</keyword>
<dbReference type="RefSeq" id="WP_110074861.1">
    <property type="nucleotide sequence ID" value="NZ_QGTT01000001.1"/>
</dbReference>
<evidence type="ECO:0000259" key="12">
    <source>
        <dbReference type="Pfam" id="PF00593"/>
    </source>
</evidence>
<dbReference type="InterPro" id="IPR000531">
    <property type="entry name" value="Beta-barrel_TonB"/>
</dbReference>
<dbReference type="InterPro" id="IPR036942">
    <property type="entry name" value="Beta-barrel_TonB_sf"/>
</dbReference>
<organism evidence="14 15">
    <name type="scientific">Pseudidiomarina maritima</name>
    <dbReference type="NCBI Taxonomy" id="519453"/>
    <lineage>
        <taxon>Bacteria</taxon>
        <taxon>Pseudomonadati</taxon>
        <taxon>Pseudomonadota</taxon>
        <taxon>Gammaproteobacteria</taxon>
        <taxon>Alteromonadales</taxon>
        <taxon>Idiomarinaceae</taxon>
        <taxon>Pseudidiomarina</taxon>
    </lineage>
</organism>
<evidence type="ECO:0000313" key="14">
    <source>
        <dbReference type="EMBL" id="PWW16120.1"/>
    </source>
</evidence>
<feature type="compositionally biased region" description="Basic and acidic residues" evidence="10">
    <location>
        <begin position="298"/>
        <end position="322"/>
    </location>
</feature>
<evidence type="ECO:0000256" key="4">
    <source>
        <dbReference type="ARBA" id="ARBA00022692"/>
    </source>
</evidence>
<evidence type="ECO:0000313" key="15">
    <source>
        <dbReference type="Proteomes" id="UP000246964"/>
    </source>
</evidence>
<accession>A0A317QBP7</accession>
<keyword evidence="5 9" id="KW-0798">TonB box</keyword>
<keyword evidence="2 8" id="KW-0813">Transport</keyword>
<feature type="domain" description="TonB-dependent receptor plug" evidence="13">
    <location>
        <begin position="82"/>
        <end position="186"/>
    </location>
</feature>
<dbReference type="Pfam" id="PF00593">
    <property type="entry name" value="TonB_dep_Rec_b-barrel"/>
    <property type="match status" value="1"/>
</dbReference>
<comment type="similarity">
    <text evidence="8 9">Belongs to the TonB-dependent receptor family.</text>
</comment>
<evidence type="ECO:0000256" key="9">
    <source>
        <dbReference type="RuleBase" id="RU003357"/>
    </source>
</evidence>
<dbReference type="PANTHER" id="PTHR30069:SF40">
    <property type="entry name" value="TONB-DEPENDENT RECEPTOR NMB0964-RELATED"/>
    <property type="match status" value="1"/>
</dbReference>
<dbReference type="PROSITE" id="PS52016">
    <property type="entry name" value="TONB_DEPENDENT_REC_3"/>
    <property type="match status" value="1"/>
</dbReference>
<evidence type="ECO:0000256" key="2">
    <source>
        <dbReference type="ARBA" id="ARBA00022448"/>
    </source>
</evidence>
<dbReference type="Proteomes" id="UP000246964">
    <property type="component" value="Unassembled WGS sequence"/>
</dbReference>
<gene>
    <name evidence="14" type="ORF">DET45_101225</name>
</gene>
<dbReference type="GO" id="GO:0015344">
    <property type="term" value="F:siderophore uptake transmembrane transporter activity"/>
    <property type="evidence" value="ECO:0007669"/>
    <property type="project" value="TreeGrafter"/>
</dbReference>
<keyword evidence="3 8" id="KW-1134">Transmembrane beta strand</keyword>
<evidence type="ECO:0000259" key="13">
    <source>
        <dbReference type="Pfam" id="PF07715"/>
    </source>
</evidence>
<name>A0A317QBP7_9GAMM</name>